<dbReference type="Gene3D" id="3.30.565.10">
    <property type="entry name" value="Histidine kinase-like ATPase, C-terminal domain"/>
    <property type="match status" value="1"/>
</dbReference>
<keyword evidence="1" id="KW-0723">Serine/threonine-protein kinase</keyword>
<sequence length="189" mass="19391">MSCDGCLLAKVAKFAMMCSLLAVTEDPRASDVSHPTPGPATSVALMSQDFTASTVTALRHGLAAAVTGAGLAGDAGYDFVLAVHELVTNAVRHGGGHGHLALRRQDDVLICEVSDGGATLGRLPVRLPAVDVAGGRGLWLASQLAEGLIFARGVHGLTATVTAWLSPDGVPAIARHHDKPDGSVEDDEQ</sequence>
<keyword evidence="3" id="KW-0418">Kinase</keyword>
<reference evidence="4" key="1">
    <citation type="submission" date="2016-06" db="EMBL/GenBank/DDBJ databases">
        <authorList>
            <person name="Varghese N."/>
            <person name="Submissions Spin"/>
        </authorList>
    </citation>
    <scope>NUCLEOTIDE SEQUENCE [LARGE SCALE GENOMIC DNA]</scope>
    <source>
        <strain evidence="4">DSM 43819</strain>
    </source>
</reference>
<accession>A0A1C5JSK7</accession>
<keyword evidence="4" id="KW-1185">Reference proteome</keyword>
<dbReference type="EMBL" id="LT607754">
    <property type="protein sequence ID" value="SCG73542.1"/>
    <property type="molecule type" value="Genomic_DNA"/>
</dbReference>
<organism evidence="3 4">
    <name type="scientific">Micromonospora inositola</name>
    <dbReference type="NCBI Taxonomy" id="47865"/>
    <lineage>
        <taxon>Bacteria</taxon>
        <taxon>Bacillati</taxon>
        <taxon>Actinomycetota</taxon>
        <taxon>Actinomycetes</taxon>
        <taxon>Micromonosporales</taxon>
        <taxon>Micromonosporaceae</taxon>
        <taxon>Micromonospora</taxon>
    </lineage>
</organism>
<proteinExistence type="predicted"/>
<feature type="domain" description="Histidine kinase/HSP90-like ATPase" evidence="2">
    <location>
        <begin position="52"/>
        <end position="159"/>
    </location>
</feature>
<dbReference type="SUPFAM" id="SSF55874">
    <property type="entry name" value="ATPase domain of HSP90 chaperone/DNA topoisomerase II/histidine kinase"/>
    <property type="match status" value="1"/>
</dbReference>
<evidence type="ECO:0000259" key="2">
    <source>
        <dbReference type="Pfam" id="PF13581"/>
    </source>
</evidence>
<protein>
    <submittedName>
        <fullName evidence="3">Anti-sigma regulatory factor (Ser/Thr protein kinase)</fullName>
    </submittedName>
</protein>
<dbReference type="GO" id="GO:0004674">
    <property type="term" value="F:protein serine/threonine kinase activity"/>
    <property type="evidence" value="ECO:0007669"/>
    <property type="project" value="UniProtKB-KW"/>
</dbReference>
<dbReference type="PANTHER" id="PTHR35526">
    <property type="entry name" value="ANTI-SIGMA-F FACTOR RSBW-RELATED"/>
    <property type="match status" value="1"/>
</dbReference>
<name>A0A1C5JSK7_9ACTN</name>
<evidence type="ECO:0000313" key="3">
    <source>
        <dbReference type="EMBL" id="SCG73542.1"/>
    </source>
</evidence>
<dbReference type="InterPro" id="IPR003594">
    <property type="entry name" value="HATPase_dom"/>
</dbReference>
<evidence type="ECO:0000313" key="4">
    <source>
        <dbReference type="Proteomes" id="UP000198221"/>
    </source>
</evidence>
<evidence type="ECO:0000256" key="1">
    <source>
        <dbReference type="ARBA" id="ARBA00022527"/>
    </source>
</evidence>
<dbReference type="InterPro" id="IPR050267">
    <property type="entry name" value="Anti-sigma-factor_SerPK"/>
</dbReference>
<gene>
    <name evidence="3" type="ORF">GA0070613_5329</name>
</gene>
<dbReference type="Pfam" id="PF13581">
    <property type="entry name" value="HATPase_c_2"/>
    <property type="match status" value="1"/>
</dbReference>
<dbReference type="Proteomes" id="UP000198221">
    <property type="component" value="Chromosome I"/>
</dbReference>
<keyword evidence="3" id="KW-0808">Transferase</keyword>
<dbReference type="CDD" id="cd16936">
    <property type="entry name" value="HATPase_RsbW-like"/>
    <property type="match status" value="1"/>
</dbReference>
<dbReference type="InterPro" id="IPR036890">
    <property type="entry name" value="HATPase_C_sf"/>
</dbReference>
<dbReference type="PANTHER" id="PTHR35526:SF3">
    <property type="entry name" value="ANTI-SIGMA-F FACTOR RSBW"/>
    <property type="match status" value="1"/>
</dbReference>
<dbReference type="AlphaFoldDB" id="A0A1C5JSK7"/>